<organism evidence="2 3">
    <name type="scientific">Enterovirga rhinocerotis</name>
    <dbReference type="NCBI Taxonomy" id="1339210"/>
    <lineage>
        <taxon>Bacteria</taxon>
        <taxon>Pseudomonadati</taxon>
        <taxon>Pseudomonadota</taxon>
        <taxon>Alphaproteobacteria</taxon>
        <taxon>Hyphomicrobiales</taxon>
        <taxon>Methylobacteriaceae</taxon>
        <taxon>Enterovirga</taxon>
    </lineage>
</organism>
<dbReference type="RefSeq" id="WP_133773781.1">
    <property type="nucleotide sequence ID" value="NZ_SNZR01000016.1"/>
</dbReference>
<protein>
    <submittedName>
        <fullName evidence="2">Tripartite-type tricarboxylate transporter receptor subunit TctC</fullName>
    </submittedName>
</protein>
<evidence type="ECO:0000313" key="3">
    <source>
        <dbReference type="Proteomes" id="UP000295122"/>
    </source>
</evidence>
<dbReference type="CDD" id="cd07012">
    <property type="entry name" value="PBP2_Bug_TTT"/>
    <property type="match status" value="1"/>
</dbReference>
<dbReference type="Proteomes" id="UP000295122">
    <property type="component" value="Unassembled WGS sequence"/>
</dbReference>
<dbReference type="InterPro" id="IPR042100">
    <property type="entry name" value="Bug_dom1"/>
</dbReference>
<gene>
    <name evidence="2" type="ORF">EV668_4208</name>
</gene>
<dbReference type="OrthoDB" id="7250553at2"/>
<keyword evidence="3" id="KW-1185">Reference proteome</keyword>
<sequence>MIDRRRALIGGALLAASSRAARAEWSPSRPVTIIVPYPAGGGTDVLARIVARDLSASLRGNAVVENAPGASGAIGSRRVAKADPDGHTLLVTTNQTHATNISLMKDGGGYHPIDDFTVLGQLADLQHLLVVRADLAAKSAADVVALAKSSTKLTCGSTGIGSASHLTMELFKAKTSLDLVHVPYRGAAPLLQDLVGGRIDMAFATVPTVLGQVQGNQVRALAVASPAPCPQLPGLPTLAGEGIAGVEADAWIAAFGPAKLPPEITRRYASALRAMIAQADIADNIRTLGMLPNWREPTAFAAFQRQDIDRWAAIIRAASVAAE</sequence>
<evidence type="ECO:0000256" key="1">
    <source>
        <dbReference type="ARBA" id="ARBA00006987"/>
    </source>
</evidence>
<dbReference type="PANTHER" id="PTHR42928">
    <property type="entry name" value="TRICARBOXYLATE-BINDING PROTEIN"/>
    <property type="match status" value="1"/>
</dbReference>
<dbReference type="Gene3D" id="3.40.190.10">
    <property type="entry name" value="Periplasmic binding protein-like II"/>
    <property type="match status" value="1"/>
</dbReference>
<dbReference type="SUPFAM" id="SSF53850">
    <property type="entry name" value="Periplasmic binding protein-like II"/>
    <property type="match status" value="1"/>
</dbReference>
<dbReference type="Pfam" id="PF03401">
    <property type="entry name" value="TctC"/>
    <property type="match status" value="1"/>
</dbReference>
<reference evidence="2 3" key="1">
    <citation type="submission" date="2019-03" db="EMBL/GenBank/DDBJ databases">
        <title>Genomic Encyclopedia of Type Strains, Phase IV (KMG-IV): sequencing the most valuable type-strain genomes for metagenomic binning, comparative biology and taxonomic classification.</title>
        <authorList>
            <person name="Goeker M."/>
        </authorList>
    </citation>
    <scope>NUCLEOTIDE SEQUENCE [LARGE SCALE GENOMIC DNA]</scope>
    <source>
        <strain evidence="2 3">DSM 25903</strain>
    </source>
</reference>
<keyword evidence="2" id="KW-0675">Receptor</keyword>
<dbReference type="AlphaFoldDB" id="A0A4R7BNQ1"/>
<dbReference type="EMBL" id="SNZR01000016">
    <property type="protein sequence ID" value="TDR87128.1"/>
    <property type="molecule type" value="Genomic_DNA"/>
</dbReference>
<comment type="similarity">
    <text evidence="1">Belongs to the UPF0065 (bug) family.</text>
</comment>
<dbReference type="Gene3D" id="3.40.190.150">
    <property type="entry name" value="Bordetella uptake gene, domain 1"/>
    <property type="match status" value="1"/>
</dbReference>
<comment type="caution">
    <text evidence="2">The sequence shown here is derived from an EMBL/GenBank/DDBJ whole genome shotgun (WGS) entry which is preliminary data.</text>
</comment>
<dbReference type="InterPro" id="IPR005064">
    <property type="entry name" value="BUG"/>
</dbReference>
<dbReference type="PANTHER" id="PTHR42928:SF5">
    <property type="entry name" value="BLR1237 PROTEIN"/>
    <property type="match status" value="1"/>
</dbReference>
<dbReference type="PIRSF" id="PIRSF017082">
    <property type="entry name" value="YflP"/>
    <property type="match status" value="1"/>
</dbReference>
<proteinExistence type="inferred from homology"/>
<evidence type="ECO:0000313" key="2">
    <source>
        <dbReference type="EMBL" id="TDR87128.1"/>
    </source>
</evidence>
<name>A0A4R7BNQ1_9HYPH</name>
<accession>A0A4R7BNQ1</accession>